<sequence length="174" mass="19943">MSGSSELKASAAALVDSTKPIILNDHERLESGTSGLIILLSKTFATQLNSKYEQLDVFPGRIPHQTSPLIPAKYDRARKRALRDMPMYLHPKKPIPTDFKGFHERTIGGWKHGPNGSWIRGPAVWQPTFIERKYASKDNEYVAQMIWGEDWEDWENNVKYFNPNDYEAVAEYNC</sequence>
<dbReference type="EMBL" id="KZ678129">
    <property type="protein sequence ID" value="PSN73493.1"/>
    <property type="molecule type" value="Genomic_DNA"/>
</dbReference>
<organism evidence="1 2">
    <name type="scientific">Corynespora cassiicola Philippines</name>
    <dbReference type="NCBI Taxonomy" id="1448308"/>
    <lineage>
        <taxon>Eukaryota</taxon>
        <taxon>Fungi</taxon>
        <taxon>Dikarya</taxon>
        <taxon>Ascomycota</taxon>
        <taxon>Pezizomycotina</taxon>
        <taxon>Dothideomycetes</taxon>
        <taxon>Pleosporomycetidae</taxon>
        <taxon>Pleosporales</taxon>
        <taxon>Corynesporascaceae</taxon>
        <taxon>Corynespora</taxon>
    </lineage>
</organism>
<keyword evidence="2" id="KW-1185">Reference proteome</keyword>
<gene>
    <name evidence="1" type="ORF">BS50DRAFT_188098</name>
</gene>
<accession>A0A2T2P7B8</accession>
<evidence type="ECO:0000313" key="1">
    <source>
        <dbReference type="EMBL" id="PSN73493.1"/>
    </source>
</evidence>
<name>A0A2T2P7B8_CORCC</name>
<proteinExistence type="predicted"/>
<evidence type="ECO:0000313" key="2">
    <source>
        <dbReference type="Proteomes" id="UP000240883"/>
    </source>
</evidence>
<dbReference type="AlphaFoldDB" id="A0A2T2P7B8"/>
<protein>
    <submittedName>
        <fullName evidence="1">Uncharacterized protein</fullName>
    </submittedName>
</protein>
<reference evidence="1 2" key="1">
    <citation type="journal article" date="2018" name="Front. Microbiol.">
        <title>Genome-Wide Analysis of Corynespora cassiicola Leaf Fall Disease Putative Effectors.</title>
        <authorList>
            <person name="Lopez D."/>
            <person name="Ribeiro S."/>
            <person name="Label P."/>
            <person name="Fumanal B."/>
            <person name="Venisse J.S."/>
            <person name="Kohler A."/>
            <person name="de Oliveira R.R."/>
            <person name="Labutti K."/>
            <person name="Lipzen A."/>
            <person name="Lail K."/>
            <person name="Bauer D."/>
            <person name="Ohm R.A."/>
            <person name="Barry K.W."/>
            <person name="Spatafora J."/>
            <person name="Grigoriev I.V."/>
            <person name="Martin F.M."/>
            <person name="Pujade-Renaud V."/>
        </authorList>
    </citation>
    <scope>NUCLEOTIDE SEQUENCE [LARGE SCALE GENOMIC DNA]</scope>
    <source>
        <strain evidence="1 2">Philippines</strain>
    </source>
</reference>
<dbReference type="Proteomes" id="UP000240883">
    <property type="component" value="Unassembled WGS sequence"/>
</dbReference>